<dbReference type="EMBL" id="MU006562">
    <property type="protein sequence ID" value="KAF2751141.1"/>
    <property type="molecule type" value="Genomic_DNA"/>
</dbReference>
<organism evidence="1 2">
    <name type="scientific">Sporormia fimetaria CBS 119925</name>
    <dbReference type="NCBI Taxonomy" id="1340428"/>
    <lineage>
        <taxon>Eukaryota</taxon>
        <taxon>Fungi</taxon>
        <taxon>Dikarya</taxon>
        <taxon>Ascomycota</taxon>
        <taxon>Pezizomycotina</taxon>
        <taxon>Dothideomycetes</taxon>
        <taxon>Pleosporomycetidae</taxon>
        <taxon>Pleosporales</taxon>
        <taxon>Sporormiaceae</taxon>
        <taxon>Sporormia</taxon>
    </lineage>
</organism>
<evidence type="ECO:0000313" key="2">
    <source>
        <dbReference type="Proteomes" id="UP000799440"/>
    </source>
</evidence>
<gene>
    <name evidence="1" type="ORF">M011DRAFT_473655</name>
</gene>
<protein>
    <submittedName>
        <fullName evidence="1">Uncharacterized protein</fullName>
    </submittedName>
</protein>
<accession>A0A6A6VPF4</accession>
<keyword evidence="2" id="KW-1185">Reference proteome</keyword>
<evidence type="ECO:0000313" key="1">
    <source>
        <dbReference type="EMBL" id="KAF2751141.1"/>
    </source>
</evidence>
<reference evidence="1" key="1">
    <citation type="journal article" date="2020" name="Stud. Mycol.">
        <title>101 Dothideomycetes genomes: a test case for predicting lifestyles and emergence of pathogens.</title>
        <authorList>
            <person name="Haridas S."/>
            <person name="Albert R."/>
            <person name="Binder M."/>
            <person name="Bloem J."/>
            <person name="Labutti K."/>
            <person name="Salamov A."/>
            <person name="Andreopoulos B."/>
            <person name="Baker S."/>
            <person name="Barry K."/>
            <person name="Bills G."/>
            <person name="Bluhm B."/>
            <person name="Cannon C."/>
            <person name="Castanera R."/>
            <person name="Culley D."/>
            <person name="Daum C."/>
            <person name="Ezra D."/>
            <person name="Gonzalez J."/>
            <person name="Henrissat B."/>
            <person name="Kuo A."/>
            <person name="Liang C."/>
            <person name="Lipzen A."/>
            <person name="Lutzoni F."/>
            <person name="Magnuson J."/>
            <person name="Mondo S."/>
            <person name="Nolan M."/>
            <person name="Ohm R."/>
            <person name="Pangilinan J."/>
            <person name="Park H.-J."/>
            <person name="Ramirez L."/>
            <person name="Alfaro M."/>
            <person name="Sun H."/>
            <person name="Tritt A."/>
            <person name="Yoshinaga Y."/>
            <person name="Zwiers L.-H."/>
            <person name="Turgeon B."/>
            <person name="Goodwin S."/>
            <person name="Spatafora J."/>
            <person name="Crous P."/>
            <person name="Grigoriev I."/>
        </authorList>
    </citation>
    <scope>NUCLEOTIDE SEQUENCE</scope>
    <source>
        <strain evidence="1">CBS 119925</strain>
    </source>
</reference>
<dbReference type="AlphaFoldDB" id="A0A6A6VPF4"/>
<sequence>MAQRKPATVCFHESGSNIHFSDLTLLDIFETRIDFTHINSSNITINSSYVKINRSTINSSALNFTFINCSNVLINSITVDIVSSTISDSKIIFTVIDSSNIIINSFTINNQSSKCRFQAGPFALAPPGPTLQISEDHEVVRSATLEQRTQRALQGSIGVLLGEYWTVRFYQRFQWAVTMYHDGGPY</sequence>
<dbReference type="Proteomes" id="UP000799440">
    <property type="component" value="Unassembled WGS sequence"/>
</dbReference>
<proteinExistence type="predicted"/>
<name>A0A6A6VPF4_9PLEO</name>